<dbReference type="Pfam" id="PF04539">
    <property type="entry name" value="Sigma70_r3"/>
    <property type="match status" value="1"/>
</dbReference>
<feature type="domain" description="RNA polymerase sigma-70" evidence="7">
    <location>
        <begin position="252"/>
        <end position="265"/>
    </location>
</feature>
<dbReference type="NCBIfam" id="TIGR02393">
    <property type="entry name" value="RpoD_Cterm"/>
    <property type="match status" value="1"/>
</dbReference>
<dbReference type="GO" id="GO:0005737">
    <property type="term" value="C:cytoplasm"/>
    <property type="evidence" value="ECO:0007669"/>
    <property type="project" value="UniProtKB-SubCell"/>
</dbReference>
<comment type="subcellular location">
    <subcellularLocation>
        <location evidence="6">Cytoplasm</location>
    </subcellularLocation>
</comment>
<dbReference type="InterPro" id="IPR014284">
    <property type="entry name" value="RNA_pol_sigma-70_dom"/>
</dbReference>
<proteinExistence type="inferred from homology"/>
<keyword evidence="4 6" id="KW-0238">DNA-binding</keyword>
<dbReference type="AlphaFoldDB" id="A0A1B9F8S2"/>
<dbReference type="GO" id="GO:0016987">
    <property type="term" value="F:sigma factor activity"/>
    <property type="evidence" value="ECO:0007669"/>
    <property type="project" value="UniProtKB-UniRule"/>
</dbReference>
<keyword evidence="3 6" id="KW-0731">Sigma factor</keyword>
<reference evidence="9 10" key="1">
    <citation type="submission" date="2016-06" db="EMBL/GenBank/DDBJ databases">
        <title>Respiratory ammonification of nitrate coupled to the oxidation of elemental sulfur in deep-sea autotrophic thermophilic bacteria.</title>
        <authorList>
            <person name="Slobodkina G.B."/>
            <person name="Mardanov A.V."/>
            <person name="Ravin N.V."/>
            <person name="Frolova A.A."/>
            <person name="Viryasiv M.B."/>
            <person name="Chernyh N.A."/>
            <person name="Bonch-Osmolovskaya E.A."/>
            <person name="Slobodkin A.I."/>
        </authorList>
    </citation>
    <scope>NUCLEOTIDE SEQUENCE [LARGE SCALE GENOMIC DNA]</scope>
    <source>
        <strain evidence="9 10">S69</strain>
    </source>
</reference>
<dbReference type="NCBIfam" id="TIGR02937">
    <property type="entry name" value="sigma70-ECF"/>
    <property type="match status" value="1"/>
</dbReference>
<evidence type="ECO:0000256" key="1">
    <source>
        <dbReference type="ARBA" id="ARBA00022490"/>
    </source>
</evidence>
<sequence>MSDFEKGLGDNLHPVLDDEIEEEGLSSLDFSSPSIDPVKVYLKEMEASSPLTKEQEQEVSQKMEEGELKILLSGLKLPEVMHVFIKNAMCFLKIAKELDIEPCSALPIGTKDGTLCEKVLWHINNVYHENVELLKELSFTDDDKQKTEIIAQIKRNLSTLRDLFDGIRMEKSLLDTVIRIFREEIKRLKKLSQQELLLETGLSKDELEETEKDFIDGLSNATSAKRHLIQSNLRLVVSIAKRYAHRGLHLSDLIQEGNIGLMKAVEKFEYRRGYKFSTYATWWIRQAITRAIADQSRIIRIPVHMIETMNKVLRTMREIHHETGQEPDLAEVAELVGLTKEKVEQILKIAKDPVSLETPINDEDDSYLIDFIEDEETPTPDEWAIRMNLMEQMRIALATLTPREEKVIRMRFGIGEKANHTLEEVGKNFSVTRERIRQIEAKALKKLRHPIRGKDLKNFIEK</sequence>
<dbReference type="SUPFAM" id="SSF88946">
    <property type="entry name" value="Sigma2 domain of RNA polymerase sigma factors"/>
    <property type="match status" value="1"/>
</dbReference>
<dbReference type="Pfam" id="PF04545">
    <property type="entry name" value="Sigma70_r4"/>
    <property type="match status" value="1"/>
</dbReference>
<name>A0A1B9F8S2_9BACT</name>
<dbReference type="Pfam" id="PF00140">
    <property type="entry name" value="Sigma70_r1_2"/>
    <property type="match status" value="1"/>
</dbReference>
<gene>
    <name evidence="6" type="primary">sigA</name>
    <name evidence="9" type="ORF">DBT_0155</name>
</gene>
<feature type="region of interest" description="Sigma-70 factor domain-2" evidence="6">
    <location>
        <begin position="228"/>
        <end position="298"/>
    </location>
</feature>
<dbReference type="EMBL" id="MAGO01000001">
    <property type="protein sequence ID" value="OCC16338.1"/>
    <property type="molecule type" value="Genomic_DNA"/>
</dbReference>
<dbReference type="PANTHER" id="PTHR30603">
    <property type="entry name" value="RNA POLYMERASE SIGMA FACTOR RPO"/>
    <property type="match status" value="1"/>
</dbReference>
<accession>A0A1B9F8S2</accession>
<dbReference type="STRING" id="1156395.DBT_0155"/>
<dbReference type="InterPro" id="IPR036388">
    <property type="entry name" value="WH-like_DNA-bd_sf"/>
</dbReference>
<evidence type="ECO:0000256" key="2">
    <source>
        <dbReference type="ARBA" id="ARBA00023015"/>
    </source>
</evidence>
<dbReference type="Proteomes" id="UP000093080">
    <property type="component" value="Unassembled WGS sequence"/>
</dbReference>
<dbReference type="InterPro" id="IPR007624">
    <property type="entry name" value="RNA_pol_sigma70_r3"/>
</dbReference>
<dbReference type="InterPro" id="IPR000943">
    <property type="entry name" value="RNA_pol_sigma70"/>
</dbReference>
<dbReference type="PROSITE" id="PS00715">
    <property type="entry name" value="SIGMA70_1"/>
    <property type="match status" value="1"/>
</dbReference>
<dbReference type="GO" id="GO:0006352">
    <property type="term" value="P:DNA-templated transcription initiation"/>
    <property type="evidence" value="ECO:0007669"/>
    <property type="project" value="UniProtKB-UniRule"/>
</dbReference>
<dbReference type="InterPro" id="IPR009042">
    <property type="entry name" value="RNA_pol_sigma70_r1_2"/>
</dbReference>
<feature type="region of interest" description="Sigma-70 factor domain-4" evidence="6">
    <location>
        <begin position="396"/>
        <end position="449"/>
    </location>
</feature>
<dbReference type="CDD" id="cd06171">
    <property type="entry name" value="Sigma70_r4"/>
    <property type="match status" value="1"/>
</dbReference>
<dbReference type="HAMAP" id="MF_00963">
    <property type="entry name" value="Sigma70_RpoD_SigA"/>
    <property type="match status" value="1"/>
</dbReference>
<dbReference type="GO" id="GO:0003677">
    <property type="term" value="F:DNA binding"/>
    <property type="evidence" value="ECO:0007669"/>
    <property type="project" value="UniProtKB-UniRule"/>
</dbReference>
<organism evidence="9 10">
    <name type="scientific">Dissulfuribacter thermophilus</name>
    <dbReference type="NCBI Taxonomy" id="1156395"/>
    <lineage>
        <taxon>Bacteria</taxon>
        <taxon>Pseudomonadati</taxon>
        <taxon>Thermodesulfobacteriota</taxon>
        <taxon>Dissulfuribacteria</taxon>
        <taxon>Dissulfuribacterales</taxon>
        <taxon>Dissulfuribacteraceae</taxon>
        <taxon>Dissulfuribacter</taxon>
    </lineage>
</organism>
<comment type="caution">
    <text evidence="9">The sequence shown here is derived from an EMBL/GenBank/DDBJ whole genome shotgun (WGS) entry which is preliminary data.</text>
</comment>
<feature type="domain" description="RNA polymerase sigma-70" evidence="8">
    <location>
        <begin position="421"/>
        <end position="447"/>
    </location>
</feature>
<evidence type="ECO:0000256" key="3">
    <source>
        <dbReference type="ARBA" id="ARBA00023082"/>
    </source>
</evidence>
<comment type="subunit">
    <text evidence="6">Interacts transiently with the RNA polymerase catalytic core.</text>
</comment>
<keyword evidence="2 6" id="KW-0805">Transcription regulation</keyword>
<dbReference type="PRINTS" id="PR00046">
    <property type="entry name" value="SIGMA70FCT"/>
</dbReference>
<protein>
    <recommendedName>
        <fullName evidence="6">RNA polymerase sigma factor SigA</fullName>
    </recommendedName>
</protein>
<feature type="short sequence motif" description="Interaction with polymerase core subunit RpoC" evidence="6">
    <location>
        <begin position="252"/>
        <end position="255"/>
    </location>
</feature>
<keyword evidence="5 6" id="KW-0804">Transcription</keyword>
<dbReference type="InterPro" id="IPR013324">
    <property type="entry name" value="RNA_pol_sigma_r3/r4-like"/>
</dbReference>
<dbReference type="PATRIC" id="fig|1156395.6.peg.152"/>
<dbReference type="InterPro" id="IPR007630">
    <property type="entry name" value="RNA_pol_sigma70_r4"/>
</dbReference>
<dbReference type="Gene3D" id="1.10.601.10">
    <property type="entry name" value="RNA Polymerase Primary Sigma Factor"/>
    <property type="match status" value="1"/>
</dbReference>
<feature type="region of interest" description="Sigma-70 factor domain-3" evidence="6">
    <location>
        <begin position="307"/>
        <end position="383"/>
    </location>
</feature>
<evidence type="ECO:0000256" key="6">
    <source>
        <dbReference type="HAMAP-Rule" id="MF_00963"/>
    </source>
</evidence>
<dbReference type="PANTHER" id="PTHR30603:SF60">
    <property type="entry name" value="RNA POLYMERASE SIGMA FACTOR RPOD"/>
    <property type="match status" value="1"/>
</dbReference>
<evidence type="ECO:0000256" key="5">
    <source>
        <dbReference type="ARBA" id="ARBA00023163"/>
    </source>
</evidence>
<dbReference type="RefSeq" id="WP_067615447.1">
    <property type="nucleotide sequence ID" value="NZ_MAGO01000001.1"/>
</dbReference>
<dbReference type="InterPro" id="IPR012760">
    <property type="entry name" value="RNA_pol_sigma_RpoD_C"/>
</dbReference>
<feature type="DNA-binding region" description="H-T-H motif" evidence="6">
    <location>
        <begin position="422"/>
        <end position="441"/>
    </location>
</feature>
<dbReference type="InterPro" id="IPR028630">
    <property type="entry name" value="Sigma70_RpoD"/>
</dbReference>
<comment type="similarity">
    <text evidence="6">Belongs to the sigma-70 factor family. RpoD/SigA subfamily.</text>
</comment>
<dbReference type="Gene3D" id="1.10.10.10">
    <property type="entry name" value="Winged helix-like DNA-binding domain superfamily/Winged helix DNA-binding domain"/>
    <property type="match status" value="2"/>
</dbReference>
<evidence type="ECO:0000313" key="9">
    <source>
        <dbReference type="EMBL" id="OCC16338.1"/>
    </source>
</evidence>
<dbReference type="Pfam" id="PF04542">
    <property type="entry name" value="Sigma70_r2"/>
    <property type="match status" value="1"/>
</dbReference>
<evidence type="ECO:0000256" key="4">
    <source>
        <dbReference type="ARBA" id="ARBA00023125"/>
    </source>
</evidence>
<dbReference type="InterPro" id="IPR007627">
    <property type="entry name" value="RNA_pol_sigma70_r2"/>
</dbReference>
<dbReference type="InterPro" id="IPR050239">
    <property type="entry name" value="Sigma-70_RNA_pol_init_factors"/>
</dbReference>
<comment type="function">
    <text evidence="6">Sigma factors are initiation factors that promote the attachment of RNA polymerase to specific initiation sites and are then released. This sigma factor is the primary sigma factor during exponential growth.</text>
</comment>
<keyword evidence="10" id="KW-1185">Reference proteome</keyword>
<dbReference type="OrthoDB" id="9809557at2"/>
<dbReference type="FunFam" id="1.10.601.10:FF:000001">
    <property type="entry name" value="RNA polymerase sigma factor SigA"/>
    <property type="match status" value="1"/>
</dbReference>
<evidence type="ECO:0000313" key="10">
    <source>
        <dbReference type="Proteomes" id="UP000093080"/>
    </source>
</evidence>
<evidence type="ECO:0000259" key="8">
    <source>
        <dbReference type="PROSITE" id="PS00716"/>
    </source>
</evidence>
<evidence type="ECO:0000259" key="7">
    <source>
        <dbReference type="PROSITE" id="PS00715"/>
    </source>
</evidence>
<keyword evidence="1 6" id="KW-0963">Cytoplasm</keyword>
<dbReference type="PROSITE" id="PS00716">
    <property type="entry name" value="SIGMA70_2"/>
    <property type="match status" value="1"/>
</dbReference>
<dbReference type="SUPFAM" id="SSF88659">
    <property type="entry name" value="Sigma3 and sigma4 domains of RNA polymerase sigma factors"/>
    <property type="match status" value="2"/>
</dbReference>
<dbReference type="InterPro" id="IPR013325">
    <property type="entry name" value="RNA_pol_sigma_r2"/>
</dbReference>